<gene>
    <name evidence="1" type="ORF">EPIR_0641</name>
</gene>
<sequence>MSVSTSSASACMSIYDITVARLGESTRSCVDFIMMISVMESALLTIRALNNCGIPDHIDQDGCPDRVWEVIHIAELLGEACELKLIPEYLFQRYVAEVILIGLSLDECVWNYGFRDGISNAHFAQMVD</sequence>
<dbReference type="STRING" id="1161919.EPIR_0641"/>
<evidence type="ECO:0000313" key="1">
    <source>
        <dbReference type="EMBL" id="CCG86006.1"/>
    </source>
</evidence>
<dbReference type="OrthoDB" id="6625844at2"/>
<dbReference type="Proteomes" id="UP000018217">
    <property type="component" value="Unassembled WGS sequence"/>
</dbReference>
<organism evidence="1 2">
    <name type="scientific">Erwinia piriflorinigrans CFBP 5888</name>
    <dbReference type="NCBI Taxonomy" id="1161919"/>
    <lineage>
        <taxon>Bacteria</taxon>
        <taxon>Pseudomonadati</taxon>
        <taxon>Pseudomonadota</taxon>
        <taxon>Gammaproteobacteria</taxon>
        <taxon>Enterobacterales</taxon>
        <taxon>Erwiniaceae</taxon>
        <taxon>Erwinia</taxon>
    </lineage>
</organism>
<proteinExistence type="predicted"/>
<comment type="caution">
    <text evidence="1">The sequence shown here is derived from an EMBL/GenBank/DDBJ whole genome shotgun (WGS) entry which is preliminary data.</text>
</comment>
<name>V5Z523_9GAMM</name>
<dbReference type="EMBL" id="CAHS01000006">
    <property type="protein sequence ID" value="CCG86006.1"/>
    <property type="molecule type" value="Genomic_DNA"/>
</dbReference>
<evidence type="ECO:0000313" key="2">
    <source>
        <dbReference type="Proteomes" id="UP000018217"/>
    </source>
</evidence>
<reference evidence="1 2" key="1">
    <citation type="journal article" date="2013" name="Syst. Appl. Microbiol.">
        <title>Phylogenetic position and virulence apparatus of the pear flower necrosis pathogen Erwinia piriflorinigrans CFBP 5888T as assessed by comparative genomics.</title>
        <authorList>
            <person name="Smits T.H."/>
            <person name="Rezzonico F."/>
            <person name="Lopez M.M."/>
            <person name="Blom J."/>
            <person name="Goesmann A."/>
            <person name="Frey J.E."/>
            <person name="Duffy B."/>
        </authorList>
    </citation>
    <scope>NUCLEOTIDE SEQUENCE [LARGE SCALE GENOMIC DNA]</scope>
    <source>
        <strain evidence="2">CFBP5888</strain>
    </source>
</reference>
<protein>
    <submittedName>
        <fullName evidence="1">Uncharacterized protein</fullName>
    </submittedName>
</protein>
<keyword evidence="2" id="KW-1185">Reference proteome</keyword>
<dbReference type="RefSeq" id="WP_023653840.1">
    <property type="nucleotide sequence ID" value="NZ_CAHS01000006.1"/>
</dbReference>
<dbReference type="AlphaFoldDB" id="V5Z523"/>
<accession>V5Z523</accession>